<dbReference type="AlphaFoldDB" id="A0A290ZAI0"/>
<proteinExistence type="predicted"/>
<keyword evidence="2" id="KW-1185">Reference proteome</keyword>
<dbReference type="InterPro" id="IPR037883">
    <property type="entry name" value="Knr4/Smi1-like_sf"/>
</dbReference>
<dbReference type="Gene3D" id="3.40.1580.10">
    <property type="entry name" value="SMI1/KNR4-like"/>
    <property type="match status" value="1"/>
</dbReference>
<organism evidence="1 2">
    <name type="scientific">Actinosynnema pretiosum</name>
    <dbReference type="NCBI Taxonomy" id="42197"/>
    <lineage>
        <taxon>Bacteria</taxon>
        <taxon>Bacillati</taxon>
        <taxon>Actinomycetota</taxon>
        <taxon>Actinomycetes</taxon>
        <taxon>Pseudonocardiales</taxon>
        <taxon>Pseudonocardiaceae</taxon>
        <taxon>Actinosynnema</taxon>
    </lineage>
</organism>
<accession>A0A290ZAI0</accession>
<evidence type="ECO:0008006" key="3">
    <source>
        <dbReference type="Google" id="ProtNLM"/>
    </source>
</evidence>
<name>A0A290ZAI0_9PSEU</name>
<dbReference type="Proteomes" id="UP000218505">
    <property type="component" value="Chromosome"/>
</dbReference>
<gene>
    <name evidence="1" type="ORF">CNX65_24210</name>
</gene>
<evidence type="ECO:0000313" key="1">
    <source>
        <dbReference type="EMBL" id="ATE55994.1"/>
    </source>
</evidence>
<sequence length="222" mass="23658">MTLLRQLVDSAPSIRPWSTPAPEGLLRSVELSAGTALPPSYRWWLAEFGGGVVDGAPLGVEEFDADGLVFWRDGDCGAAYRFGDEVGGERRVVGDEGVVAESFAGFLTTRVALALGLRDGPNPAVARLWRMTPGALLDNGVHVYGPDSFGERNATFEVARYAPHWVLVGDDSGGAGLFMRRHGRDRESVHRLDLGAVGPDVAEDGELVTADLVGWVEAGGEL</sequence>
<dbReference type="EMBL" id="CP023445">
    <property type="protein sequence ID" value="ATE55994.1"/>
    <property type="molecule type" value="Genomic_DNA"/>
</dbReference>
<evidence type="ECO:0000313" key="2">
    <source>
        <dbReference type="Proteomes" id="UP000218505"/>
    </source>
</evidence>
<protein>
    <recommendedName>
        <fullName evidence="3">SMI1/KNR4 family protein</fullName>
    </recommendedName>
</protein>
<dbReference type="SUPFAM" id="SSF160631">
    <property type="entry name" value="SMI1/KNR4-like"/>
    <property type="match status" value="1"/>
</dbReference>
<reference evidence="1" key="1">
    <citation type="submission" date="2017-09" db="EMBL/GenBank/DDBJ databases">
        <title>Complete Genome Sequence of ansamitocin-producing Bacterium Actinosynnema pretiosum X47.</title>
        <authorList>
            <person name="Cao G."/>
            <person name="Zong G."/>
            <person name="Zhong C."/>
            <person name="Fu J."/>
        </authorList>
    </citation>
    <scope>NUCLEOTIDE SEQUENCE [LARGE SCALE GENOMIC DNA]</scope>
    <source>
        <strain evidence="1">X47</strain>
    </source>
</reference>
<dbReference type="KEGG" id="apre:CNX65_24210"/>